<protein>
    <submittedName>
        <fullName evidence="1">Uncharacterized protein</fullName>
    </submittedName>
</protein>
<proteinExistence type="predicted"/>
<sequence length="177" mass="20078">MLFTQTLGTNLELARVVWRSSWWLRSCGTTTRSRSSSPSRLLRPAQTTLLKSTKEQPYVKRRKDRSAIQGTVLALSEPGTDPVNATARYVAFRGLIVTYPLSPSQGDMPPVAIRLPDLTNMSPSSQPCVAFWARLVAFLIWLCRDLRIFTGNPVFSYKAFRIYPSLSETNLRFEYNL</sequence>
<dbReference type="Proteomes" id="UP000652761">
    <property type="component" value="Unassembled WGS sequence"/>
</dbReference>
<reference evidence="1" key="1">
    <citation type="submission" date="2017-07" db="EMBL/GenBank/DDBJ databases">
        <title>Taro Niue Genome Assembly and Annotation.</title>
        <authorList>
            <person name="Atibalentja N."/>
            <person name="Keating K."/>
            <person name="Fields C.J."/>
        </authorList>
    </citation>
    <scope>NUCLEOTIDE SEQUENCE</scope>
    <source>
        <strain evidence="1">Niue_2</strain>
        <tissue evidence="1">Leaf</tissue>
    </source>
</reference>
<keyword evidence="2" id="KW-1185">Reference proteome</keyword>
<gene>
    <name evidence="1" type="ORF">Taro_011851</name>
</gene>
<name>A0A843U742_COLES</name>
<organism evidence="1 2">
    <name type="scientific">Colocasia esculenta</name>
    <name type="common">Wild taro</name>
    <name type="synonym">Arum esculentum</name>
    <dbReference type="NCBI Taxonomy" id="4460"/>
    <lineage>
        <taxon>Eukaryota</taxon>
        <taxon>Viridiplantae</taxon>
        <taxon>Streptophyta</taxon>
        <taxon>Embryophyta</taxon>
        <taxon>Tracheophyta</taxon>
        <taxon>Spermatophyta</taxon>
        <taxon>Magnoliopsida</taxon>
        <taxon>Liliopsida</taxon>
        <taxon>Araceae</taxon>
        <taxon>Aroideae</taxon>
        <taxon>Colocasieae</taxon>
        <taxon>Colocasia</taxon>
    </lineage>
</organism>
<evidence type="ECO:0000313" key="2">
    <source>
        <dbReference type="Proteomes" id="UP000652761"/>
    </source>
</evidence>
<evidence type="ECO:0000313" key="1">
    <source>
        <dbReference type="EMBL" id="MQL79418.1"/>
    </source>
</evidence>
<accession>A0A843U742</accession>
<dbReference type="AlphaFoldDB" id="A0A843U742"/>
<dbReference type="EMBL" id="NMUH01000453">
    <property type="protein sequence ID" value="MQL79418.1"/>
    <property type="molecule type" value="Genomic_DNA"/>
</dbReference>
<comment type="caution">
    <text evidence="1">The sequence shown here is derived from an EMBL/GenBank/DDBJ whole genome shotgun (WGS) entry which is preliminary data.</text>
</comment>